<evidence type="ECO:0000256" key="7">
    <source>
        <dbReference type="SAM" id="Phobius"/>
    </source>
</evidence>
<dbReference type="AlphaFoldDB" id="A0A176VN23"/>
<evidence type="ECO:0000256" key="3">
    <source>
        <dbReference type="ARBA" id="ARBA00022679"/>
    </source>
</evidence>
<dbReference type="GO" id="GO:0016020">
    <property type="term" value="C:membrane"/>
    <property type="evidence" value="ECO:0007669"/>
    <property type="project" value="InterPro"/>
</dbReference>
<evidence type="ECO:0000256" key="1">
    <source>
        <dbReference type="ARBA" id="ARBA00010481"/>
    </source>
</evidence>
<feature type="transmembrane region" description="Helical" evidence="7">
    <location>
        <begin position="90"/>
        <end position="107"/>
    </location>
</feature>
<dbReference type="PANTHER" id="PTHR31889">
    <property type="entry name" value="FUCOSYLTRANSFERASE 2-RELATED"/>
    <property type="match status" value="1"/>
</dbReference>
<name>A0A176VN23_MARPO</name>
<dbReference type="EMBL" id="LVLJ01003222">
    <property type="protein sequence ID" value="OAE22304.1"/>
    <property type="molecule type" value="Genomic_DNA"/>
</dbReference>
<evidence type="ECO:0000313" key="8">
    <source>
        <dbReference type="EMBL" id="OAE22304.1"/>
    </source>
</evidence>
<keyword evidence="4" id="KW-0325">Glycoprotein</keyword>
<keyword evidence="7" id="KW-1133">Transmembrane helix</keyword>
<dbReference type="GO" id="GO:0042546">
    <property type="term" value="P:cell wall biogenesis"/>
    <property type="evidence" value="ECO:0007669"/>
    <property type="project" value="InterPro"/>
</dbReference>
<proteinExistence type="inferred from homology"/>
<dbReference type="InterPro" id="IPR004938">
    <property type="entry name" value="XG_FTase"/>
</dbReference>
<accession>A0A176VN23</accession>
<dbReference type="Proteomes" id="UP000077202">
    <property type="component" value="Unassembled WGS sequence"/>
</dbReference>
<dbReference type="Pfam" id="PF03254">
    <property type="entry name" value="XG_FTase"/>
    <property type="match status" value="1"/>
</dbReference>
<keyword evidence="2" id="KW-0328">Glycosyltransferase</keyword>
<evidence type="ECO:0000313" key="9">
    <source>
        <dbReference type="Proteomes" id="UP000077202"/>
    </source>
</evidence>
<evidence type="ECO:0000256" key="2">
    <source>
        <dbReference type="ARBA" id="ARBA00022676"/>
    </source>
</evidence>
<keyword evidence="5" id="KW-0961">Cell wall biogenesis/degradation</keyword>
<evidence type="ECO:0000256" key="6">
    <source>
        <dbReference type="SAM" id="MobiDB-lite"/>
    </source>
</evidence>
<protein>
    <recommendedName>
        <fullName evidence="10">Fucosyltransferase</fullName>
    </recommendedName>
</protein>
<keyword evidence="3" id="KW-0808">Transferase</keyword>
<keyword evidence="7" id="KW-0472">Membrane</keyword>
<dbReference type="GO" id="GO:0008107">
    <property type="term" value="F:galactoside 2-alpha-L-fucosyltransferase activity"/>
    <property type="evidence" value="ECO:0007669"/>
    <property type="project" value="InterPro"/>
</dbReference>
<dbReference type="GO" id="GO:0071555">
    <property type="term" value="P:cell wall organization"/>
    <property type="evidence" value="ECO:0007669"/>
    <property type="project" value="UniProtKB-KW"/>
</dbReference>
<reference evidence="8" key="1">
    <citation type="submission" date="2016-03" db="EMBL/GenBank/DDBJ databases">
        <title>Mechanisms controlling the formation of the plant cell surface in tip-growing cells are functionally conserved among land plants.</title>
        <authorList>
            <person name="Honkanen S."/>
            <person name="Jones V.A."/>
            <person name="Morieri G."/>
            <person name="Champion C."/>
            <person name="Hetherington A.J."/>
            <person name="Kelly S."/>
            <person name="Saint-Marcoux D."/>
            <person name="Proust H."/>
            <person name="Prescott H."/>
            <person name="Dolan L."/>
        </authorList>
    </citation>
    <scope>NUCLEOTIDE SEQUENCE [LARGE SCALE GENOMIC DNA]</scope>
    <source>
        <tissue evidence="8">Whole gametophyte</tissue>
    </source>
</reference>
<evidence type="ECO:0008006" key="10">
    <source>
        <dbReference type="Google" id="ProtNLM"/>
    </source>
</evidence>
<organism evidence="8 9">
    <name type="scientific">Marchantia polymorpha subsp. ruderalis</name>
    <dbReference type="NCBI Taxonomy" id="1480154"/>
    <lineage>
        <taxon>Eukaryota</taxon>
        <taxon>Viridiplantae</taxon>
        <taxon>Streptophyta</taxon>
        <taxon>Embryophyta</taxon>
        <taxon>Marchantiophyta</taxon>
        <taxon>Marchantiopsida</taxon>
        <taxon>Marchantiidae</taxon>
        <taxon>Marchantiales</taxon>
        <taxon>Marchantiaceae</taxon>
        <taxon>Marchantia</taxon>
    </lineage>
</organism>
<dbReference type="PANTHER" id="PTHR31889:SF86">
    <property type="entry name" value="FUCOSYLTRANSFERASE"/>
    <property type="match status" value="1"/>
</dbReference>
<dbReference type="GO" id="GO:0005794">
    <property type="term" value="C:Golgi apparatus"/>
    <property type="evidence" value="ECO:0007669"/>
    <property type="project" value="TreeGrafter"/>
</dbReference>
<dbReference type="GO" id="GO:0009969">
    <property type="term" value="P:xyloglucan biosynthetic process"/>
    <property type="evidence" value="ECO:0007669"/>
    <property type="project" value="TreeGrafter"/>
</dbReference>
<keyword evidence="7" id="KW-0812">Transmembrane</keyword>
<comment type="similarity">
    <text evidence="1">Belongs to the glycosyltransferase 37 family.</text>
</comment>
<evidence type="ECO:0000256" key="4">
    <source>
        <dbReference type="ARBA" id="ARBA00023180"/>
    </source>
</evidence>
<sequence length="675" mass="74775">MVACSECFSRWVGAGGKLQCTAFECRPGTDSFTSLPLSQAEVPRDSEKVGQDLGLKLEQSTRASRTLALPSFASAGAHISATMHVGNSQFVLVAVTTAVIFLLLYLVTEDSTKIASPEIPVESIFDEEALERKGTTGSGAAKDPSPAPLPPVQLDPEVTKLVRAIKEATRVAAGGGGAEPSFSDDDRNAWNAENPCRSRRELLPKYARRKHVQDVERNGQWDEVLREYSRLHRTCLRTSGNLTDYFMSKSTSNGCRFLVADVMPGAGLGNKVLVVLSNILYAILTQRVVLVPTATLLPFVFCEPFEGSSWRVDNATVPYPPLSHPSLWQLPQYFYKDFDRRMKEPARNLSGATGSRPYASAVTYDSGKVKDQWHPRDRFFCSQEQEEYRDVPWLYMTGCLYTLPNLFAVGSFRPTLEALFPDRMALTHLLRTVMLPGDTVWDRSIRIDDAYLAHADRRVGIQVRYKDGTPHYRKMNELYNARITECARANGILPDVDVSVDERTDDSHVAQAAHPKRSVVTVFIACLYTGLHDHLTRLYLRHPSAGGESVALVQVTHEDRQEFGVEVDRQALAEVVCLSFSDDLFVTPISTYGGLAQAYGALKPWFLEIRPRANQTCTRGVSVDICYQGGLQKYACPYDAAVDGQPISGVVPYLQKCIPEDYARGGVQLITAPLS</sequence>
<feature type="region of interest" description="Disordered" evidence="6">
    <location>
        <begin position="132"/>
        <end position="153"/>
    </location>
</feature>
<evidence type="ECO:0000256" key="5">
    <source>
        <dbReference type="ARBA" id="ARBA00023316"/>
    </source>
</evidence>
<keyword evidence="9" id="KW-1185">Reference proteome</keyword>
<gene>
    <name evidence="8" type="ORF">AXG93_1504s1140</name>
</gene>
<comment type="caution">
    <text evidence="8">The sequence shown here is derived from an EMBL/GenBank/DDBJ whole genome shotgun (WGS) entry which is preliminary data.</text>
</comment>